<evidence type="ECO:0000313" key="5">
    <source>
        <dbReference type="RefSeq" id="XP_021861143.1"/>
    </source>
</evidence>
<dbReference type="PROSITE" id="PS51752">
    <property type="entry name" value="JACALIN_LECTIN"/>
    <property type="match status" value="2"/>
</dbReference>
<dbReference type="InterPro" id="IPR001229">
    <property type="entry name" value="Jacalin-like_lectin_dom"/>
</dbReference>
<keyword evidence="2" id="KW-0430">Lectin</keyword>
<proteinExistence type="inferred from homology"/>
<dbReference type="PANTHER" id="PTHR46506">
    <property type="entry name" value="OS05G0143600 PROTEIN"/>
    <property type="match status" value="1"/>
</dbReference>
<dbReference type="OrthoDB" id="4325201at2759"/>
<evidence type="ECO:0000259" key="3">
    <source>
        <dbReference type="PROSITE" id="PS51752"/>
    </source>
</evidence>
<accession>A0A9R0K836</accession>
<reference evidence="5" key="2">
    <citation type="submission" date="2025-08" db="UniProtKB">
        <authorList>
            <consortium name="RefSeq"/>
        </authorList>
    </citation>
    <scope>IDENTIFICATION</scope>
    <source>
        <tissue evidence="5">Leaf</tissue>
    </source>
</reference>
<feature type="domain" description="Jacalin-type lectin" evidence="3">
    <location>
        <begin position="143"/>
        <end position="293"/>
    </location>
</feature>
<feature type="domain" description="Jacalin-type lectin" evidence="3">
    <location>
        <begin position="1"/>
        <end position="140"/>
    </location>
</feature>
<gene>
    <name evidence="5" type="primary">LOC110800160</name>
</gene>
<dbReference type="SUPFAM" id="SSF51101">
    <property type="entry name" value="Mannose-binding lectins"/>
    <property type="match status" value="2"/>
</dbReference>
<dbReference type="GeneID" id="110800160"/>
<evidence type="ECO:0000256" key="2">
    <source>
        <dbReference type="ARBA" id="ARBA00022734"/>
    </source>
</evidence>
<name>A0A9R0K836_SPIOL</name>
<dbReference type="KEGG" id="soe:110800160"/>
<organism evidence="4 5">
    <name type="scientific">Spinacia oleracea</name>
    <name type="common">Spinach</name>
    <dbReference type="NCBI Taxonomy" id="3562"/>
    <lineage>
        <taxon>Eukaryota</taxon>
        <taxon>Viridiplantae</taxon>
        <taxon>Streptophyta</taxon>
        <taxon>Embryophyta</taxon>
        <taxon>Tracheophyta</taxon>
        <taxon>Spermatophyta</taxon>
        <taxon>Magnoliopsida</taxon>
        <taxon>eudicotyledons</taxon>
        <taxon>Gunneridae</taxon>
        <taxon>Pentapetalae</taxon>
        <taxon>Caryophyllales</taxon>
        <taxon>Chenopodiaceae</taxon>
        <taxon>Chenopodioideae</taxon>
        <taxon>Anserineae</taxon>
        <taxon>Spinacia</taxon>
    </lineage>
</organism>
<dbReference type="RefSeq" id="XP_021861143.1">
    <property type="nucleotide sequence ID" value="XM_022005451.2"/>
</dbReference>
<dbReference type="Gene3D" id="2.100.10.30">
    <property type="entry name" value="Jacalin-like lectin domain"/>
    <property type="match status" value="2"/>
</dbReference>
<dbReference type="SMART" id="SM00915">
    <property type="entry name" value="Jacalin"/>
    <property type="match status" value="2"/>
</dbReference>
<dbReference type="Proteomes" id="UP000813463">
    <property type="component" value="Chromosome 4"/>
</dbReference>
<reference evidence="4" key="1">
    <citation type="journal article" date="2021" name="Nat. Commun.">
        <title>Genomic analyses provide insights into spinach domestication and the genetic basis of agronomic traits.</title>
        <authorList>
            <person name="Cai X."/>
            <person name="Sun X."/>
            <person name="Xu C."/>
            <person name="Sun H."/>
            <person name="Wang X."/>
            <person name="Ge C."/>
            <person name="Zhang Z."/>
            <person name="Wang Q."/>
            <person name="Fei Z."/>
            <person name="Jiao C."/>
            <person name="Wang Q."/>
        </authorList>
    </citation>
    <scope>NUCLEOTIDE SEQUENCE [LARGE SCALE GENOMIC DNA]</scope>
    <source>
        <strain evidence="4">cv. Varoflay</strain>
    </source>
</reference>
<keyword evidence="4" id="KW-1185">Reference proteome</keyword>
<evidence type="ECO:0000256" key="1">
    <source>
        <dbReference type="ARBA" id="ARBA00006568"/>
    </source>
</evidence>
<dbReference type="AlphaFoldDB" id="A0A9R0K836"/>
<sequence length="305" mass="33185">MANQLTNWSFELEDGEKITKVMIRHGFIVDGIGFETVKNSNSGVKWFSGPGGSLSEIPLSSGEFITYISGSYGMYYRETCITTMKIHTNLRPDGYGPYGRAQGAEGVTDFISPLPLNSSIVGFFGSYGVYLASIGINAERTMITPYGPYGNSESSPNWSIELNEGQRFSKVRISHGYIVDGIGFDITDQSGKTTPTQLFGGSGGSPSEIDLGVNETITQISGSYGKYFGKDVAITMIKIHTNKRPDGYGPYGRAQEATDVKPFSTPLPLKGVIFSFQGHYGQYLNSIGISDKYKTVEKYGPYGRA</sequence>
<dbReference type="InterPro" id="IPR036404">
    <property type="entry name" value="Jacalin-like_lectin_dom_sf"/>
</dbReference>
<evidence type="ECO:0000313" key="4">
    <source>
        <dbReference type="Proteomes" id="UP000813463"/>
    </source>
</evidence>
<dbReference type="Pfam" id="PF01419">
    <property type="entry name" value="Jacalin"/>
    <property type="match status" value="2"/>
</dbReference>
<comment type="similarity">
    <text evidence="1">Belongs to the jacalin lectin family.</text>
</comment>
<dbReference type="GO" id="GO:0030246">
    <property type="term" value="F:carbohydrate binding"/>
    <property type="evidence" value="ECO:0007669"/>
    <property type="project" value="UniProtKB-KW"/>
</dbReference>
<protein>
    <submittedName>
        <fullName evidence="5">Mannose/glucose-specific lectin</fullName>
    </submittedName>
</protein>